<reference evidence="1" key="1">
    <citation type="submission" date="2014-09" db="EMBL/GenBank/DDBJ databases">
        <authorList>
            <person name="Magalhaes I.L.F."/>
            <person name="Oliveira U."/>
            <person name="Santos F.R."/>
            <person name="Vidigal T.H.D.A."/>
            <person name="Brescovit A.D."/>
            <person name="Santos A.J."/>
        </authorList>
    </citation>
    <scope>NUCLEOTIDE SEQUENCE</scope>
    <source>
        <tissue evidence="1">Shoot tissue taken approximately 20 cm above the soil surface</tissue>
    </source>
</reference>
<proteinExistence type="predicted"/>
<evidence type="ECO:0000313" key="1">
    <source>
        <dbReference type="EMBL" id="JAD50541.1"/>
    </source>
</evidence>
<protein>
    <submittedName>
        <fullName evidence="1">Uncharacterized protein</fullName>
    </submittedName>
</protein>
<dbReference type="AlphaFoldDB" id="A0A0A9AHC4"/>
<sequence length="26" mass="3023">MTADSITYHRVGIQSYVPKIYSHDQI</sequence>
<dbReference type="EMBL" id="GBRH01247354">
    <property type="protein sequence ID" value="JAD50541.1"/>
    <property type="molecule type" value="Transcribed_RNA"/>
</dbReference>
<organism evidence="1">
    <name type="scientific">Arundo donax</name>
    <name type="common">Giant reed</name>
    <name type="synonym">Donax arundinaceus</name>
    <dbReference type="NCBI Taxonomy" id="35708"/>
    <lineage>
        <taxon>Eukaryota</taxon>
        <taxon>Viridiplantae</taxon>
        <taxon>Streptophyta</taxon>
        <taxon>Embryophyta</taxon>
        <taxon>Tracheophyta</taxon>
        <taxon>Spermatophyta</taxon>
        <taxon>Magnoliopsida</taxon>
        <taxon>Liliopsida</taxon>
        <taxon>Poales</taxon>
        <taxon>Poaceae</taxon>
        <taxon>PACMAD clade</taxon>
        <taxon>Arundinoideae</taxon>
        <taxon>Arundineae</taxon>
        <taxon>Arundo</taxon>
    </lineage>
</organism>
<accession>A0A0A9AHC4</accession>
<name>A0A0A9AHC4_ARUDO</name>
<reference evidence="1" key="2">
    <citation type="journal article" date="2015" name="Data Brief">
        <title>Shoot transcriptome of the giant reed, Arundo donax.</title>
        <authorList>
            <person name="Barrero R.A."/>
            <person name="Guerrero F.D."/>
            <person name="Moolhuijzen P."/>
            <person name="Goolsby J.A."/>
            <person name="Tidwell J."/>
            <person name="Bellgard S.E."/>
            <person name="Bellgard M.I."/>
        </authorList>
    </citation>
    <scope>NUCLEOTIDE SEQUENCE</scope>
    <source>
        <tissue evidence="1">Shoot tissue taken approximately 20 cm above the soil surface</tissue>
    </source>
</reference>